<accession>A0A917YJ78</accession>
<evidence type="ECO:0000256" key="5">
    <source>
        <dbReference type="ARBA" id="ARBA00022679"/>
    </source>
</evidence>
<sequence>MRAQSLRWRLGLIGAVAILVALALSVLGLTYLFDRHVQRVAVADLEARALSVVAMIDPGGANGPTFRATQGDPLYDQPFSGHYWQITLGDEVGRSRSLWDFAFPAVTTLPPGTTRVLDLTGPKDEPLLALEQWLAVGGGPDPVALRVIVATDRRALETARRGFLSGILPFLGLLGVLLVGASWAQITVGLRPLTEVSGRVAALRSGRRPRIGDDLPREVLPLAGEIDQLLDARDKELARARHRAADLAHGLKTPLQALLGDAAQVRELGDPEIADSIEAITATMQRSVDRELARARIQSGRATAQADPQPVVARVVEVLRRTPAGAAILWRIDIPSGLSIRIDPDDLTEAIGALVENAVRHAESTVSIRAVASAKWIDLTIGDDGPGVPASALARLTQRGTRLDEAGDGQGIGLAIVADIAEAAGGDLLLRNGTTGLEATLRLERQAEDAPPRSAAWRG</sequence>
<dbReference type="EC" id="2.7.13.3" evidence="3"/>
<dbReference type="PRINTS" id="PR00344">
    <property type="entry name" value="BCTRLSENSOR"/>
</dbReference>
<keyword evidence="6 10" id="KW-0812">Transmembrane</keyword>
<evidence type="ECO:0000256" key="8">
    <source>
        <dbReference type="ARBA" id="ARBA00022989"/>
    </source>
</evidence>
<feature type="transmembrane region" description="Helical" evidence="10">
    <location>
        <begin position="163"/>
        <end position="184"/>
    </location>
</feature>
<dbReference type="SUPFAM" id="SSF47384">
    <property type="entry name" value="Homodimeric domain of signal transducing histidine kinase"/>
    <property type="match status" value="1"/>
</dbReference>
<dbReference type="PANTHER" id="PTHR45436">
    <property type="entry name" value="SENSOR HISTIDINE KINASE YKOH"/>
    <property type="match status" value="1"/>
</dbReference>
<evidence type="ECO:0000256" key="4">
    <source>
        <dbReference type="ARBA" id="ARBA00022553"/>
    </source>
</evidence>
<dbReference type="SMART" id="SM00387">
    <property type="entry name" value="HATPase_c"/>
    <property type="match status" value="1"/>
</dbReference>
<dbReference type="GO" id="GO:0000155">
    <property type="term" value="F:phosphorelay sensor kinase activity"/>
    <property type="evidence" value="ECO:0007669"/>
    <property type="project" value="InterPro"/>
</dbReference>
<dbReference type="GO" id="GO:0005886">
    <property type="term" value="C:plasma membrane"/>
    <property type="evidence" value="ECO:0007669"/>
    <property type="project" value="TreeGrafter"/>
</dbReference>
<keyword evidence="7 12" id="KW-0418">Kinase</keyword>
<dbReference type="InterPro" id="IPR003594">
    <property type="entry name" value="HATPase_dom"/>
</dbReference>
<dbReference type="SUPFAM" id="SSF55874">
    <property type="entry name" value="ATPase domain of HSP90 chaperone/DNA topoisomerase II/histidine kinase"/>
    <property type="match status" value="1"/>
</dbReference>
<evidence type="ECO:0000313" key="12">
    <source>
        <dbReference type="EMBL" id="GGO31497.1"/>
    </source>
</evidence>
<evidence type="ECO:0000259" key="11">
    <source>
        <dbReference type="PROSITE" id="PS50109"/>
    </source>
</evidence>
<dbReference type="Pfam" id="PF02518">
    <property type="entry name" value="HATPase_c"/>
    <property type="match status" value="1"/>
</dbReference>
<comment type="subcellular location">
    <subcellularLocation>
        <location evidence="2">Membrane</location>
    </subcellularLocation>
</comment>
<name>A0A917YJ78_9RHOB</name>
<keyword evidence="4" id="KW-0597">Phosphoprotein</keyword>
<dbReference type="PROSITE" id="PS50109">
    <property type="entry name" value="HIS_KIN"/>
    <property type="match status" value="1"/>
</dbReference>
<comment type="caution">
    <text evidence="12">The sequence shown here is derived from an EMBL/GenBank/DDBJ whole genome shotgun (WGS) entry which is preliminary data.</text>
</comment>
<evidence type="ECO:0000256" key="3">
    <source>
        <dbReference type="ARBA" id="ARBA00012438"/>
    </source>
</evidence>
<protein>
    <recommendedName>
        <fullName evidence="3">histidine kinase</fullName>
        <ecNumber evidence="3">2.7.13.3</ecNumber>
    </recommendedName>
</protein>
<proteinExistence type="predicted"/>
<gene>
    <name evidence="12" type="ORF">GCM10010991_17640</name>
</gene>
<feature type="transmembrane region" description="Helical" evidence="10">
    <location>
        <begin position="12"/>
        <end position="33"/>
    </location>
</feature>
<comment type="catalytic activity">
    <reaction evidence="1">
        <text>ATP + protein L-histidine = ADP + protein N-phospho-L-histidine.</text>
        <dbReference type="EC" id="2.7.13.3"/>
    </reaction>
</comment>
<reference evidence="12 13" key="1">
    <citation type="journal article" date="2014" name="Int. J. Syst. Evol. Microbiol.">
        <title>Complete genome sequence of Corynebacterium casei LMG S-19264T (=DSM 44701T), isolated from a smear-ripened cheese.</title>
        <authorList>
            <consortium name="US DOE Joint Genome Institute (JGI-PGF)"/>
            <person name="Walter F."/>
            <person name="Albersmeier A."/>
            <person name="Kalinowski J."/>
            <person name="Ruckert C."/>
        </authorList>
    </citation>
    <scope>NUCLEOTIDE SEQUENCE [LARGE SCALE GENOMIC DNA]</scope>
    <source>
        <strain evidence="12 13">CGMCC 1.7029</strain>
    </source>
</reference>
<dbReference type="InterPro" id="IPR005467">
    <property type="entry name" value="His_kinase_dom"/>
</dbReference>
<keyword evidence="5" id="KW-0808">Transferase</keyword>
<evidence type="ECO:0000256" key="9">
    <source>
        <dbReference type="ARBA" id="ARBA00023136"/>
    </source>
</evidence>
<dbReference type="InterPro" id="IPR036890">
    <property type="entry name" value="HATPase_C_sf"/>
</dbReference>
<dbReference type="OrthoDB" id="9804645at2"/>
<keyword evidence="8 10" id="KW-1133">Transmembrane helix</keyword>
<evidence type="ECO:0000256" key="6">
    <source>
        <dbReference type="ARBA" id="ARBA00022692"/>
    </source>
</evidence>
<evidence type="ECO:0000256" key="10">
    <source>
        <dbReference type="SAM" id="Phobius"/>
    </source>
</evidence>
<dbReference type="PANTHER" id="PTHR45436:SF5">
    <property type="entry name" value="SENSOR HISTIDINE KINASE TRCS"/>
    <property type="match status" value="1"/>
</dbReference>
<evidence type="ECO:0000256" key="7">
    <source>
        <dbReference type="ARBA" id="ARBA00022777"/>
    </source>
</evidence>
<evidence type="ECO:0000256" key="1">
    <source>
        <dbReference type="ARBA" id="ARBA00000085"/>
    </source>
</evidence>
<keyword evidence="9 10" id="KW-0472">Membrane</keyword>
<dbReference type="InterPro" id="IPR004358">
    <property type="entry name" value="Sig_transdc_His_kin-like_C"/>
</dbReference>
<evidence type="ECO:0000256" key="2">
    <source>
        <dbReference type="ARBA" id="ARBA00004370"/>
    </source>
</evidence>
<dbReference type="InterPro" id="IPR050428">
    <property type="entry name" value="TCS_sensor_his_kinase"/>
</dbReference>
<feature type="domain" description="Histidine kinase" evidence="11">
    <location>
        <begin position="246"/>
        <end position="447"/>
    </location>
</feature>
<dbReference type="EMBL" id="BMLP01000002">
    <property type="protein sequence ID" value="GGO31497.1"/>
    <property type="molecule type" value="Genomic_DNA"/>
</dbReference>
<evidence type="ECO:0000313" key="13">
    <source>
        <dbReference type="Proteomes" id="UP000598196"/>
    </source>
</evidence>
<keyword evidence="13" id="KW-1185">Reference proteome</keyword>
<dbReference type="Proteomes" id="UP000598196">
    <property type="component" value="Unassembled WGS sequence"/>
</dbReference>
<organism evidence="12 13">
    <name type="scientific">Gemmobacter aquaticus</name>
    <dbReference type="NCBI Taxonomy" id="490185"/>
    <lineage>
        <taxon>Bacteria</taxon>
        <taxon>Pseudomonadati</taxon>
        <taxon>Pseudomonadota</taxon>
        <taxon>Alphaproteobacteria</taxon>
        <taxon>Rhodobacterales</taxon>
        <taxon>Paracoccaceae</taxon>
        <taxon>Gemmobacter</taxon>
    </lineage>
</organism>
<dbReference type="RefSeq" id="WP_146286433.1">
    <property type="nucleotide sequence ID" value="NZ_BMLP01000002.1"/>
</dbReference>
<dbReference type="AlphaFoldDB" id="A0A917YJ78"/>
<dbReference type="InterPro" id="IPR036097">
    <property type="entry name" value="HisK_dim/P_sf"/>
</dbReference>
<dbReference type="Gene3D" id="3.30.565.10">
    <property type="entry name" value="Histidine kinase-like ATPase, C-terminal domain"/>
    <property type="match status" value="1"/>
</dbReference>